<protein>
    <recommendedName>
        <fullName evidence="1">ABC transporter domain-containing protein</fullName>
    </recommendedName>
</protein>
<feature type="domain" description="ABC transporter" evidence="1">
    <location>
        <begin position="18"/>
        <end position="105"/>
    </location>
</feature>
<proteinExistence type="predicted"/>
<organism evidence="2 3">
    <name type="scientific">Biomphalaria glabrata</name>
    <name type="common">Bloodfluke planorb</name>
    <name type="synonym">Freshwater snail</name>
    <dbReference type="NCBI Taxonomy" id="6526"/>
    <lineage>
        <taxon>Eukaryota</taxon>
        <taxon>Metazoa</taxon>
        <taxon>Spiralia</taxon>
        <taxon>Lophotrochozoa</taxon>
        <taxon>Mollusca</taxon>
        <taxon>Gastropoda</taxon>
        <taxon>Heterobranchia</taxon>
        <taxon>Euthyneura</taxon>
        <taxon>Panpulmonata</taxon>
        <taxon>Hygrophila</taxon>
        <taxon>Lymnaeoidea</taxon>
        <taxon>Planorbidae</taxon>
        <taxon>Biomphalaria</taxon>
    </lineage>
</organism>
<dbReference type="SUPFAM" id="SSF52540">
    <property type="entry name" value="P-loop containing nucleoside triphosphate hydrolases"/>
    <property type="match status" value="1"/>
</dbReference>
<evidence type="ECO:0000259" key="1">
    <source>
        <dbReference type="Pfam" id="PF00005"/>
    </source>
</evidence>
<dbReference type="GO" id="GO:0005524">
    <property type="term" value="F:ATP binding"/>
    <property type="evidence" value="ECO:0007669"/>
    <property type="project" value="InterPro"/>
</dbReference>
<dbReference type="GO" id="GO:0016887">
    <property type="term" value="F:ATP hydrolysis activity"/>
    <property type="evidence" value="ECO:0007669"/>
    <property type="project" value="InterPro"/>
</dbReference>
<dbReference type="AlphaFoldDB" id="A0A2C9L099"/>
<dbReference type="STRING" id="6526.A0A2C9L099"/>
<dbReference type="Pfam" id="PF00005">
    <property type="entry name" value="ABC_tran"/>
    <property type="match status" value="1"/>
</dbReference>
<dbReference type="PANTHER" id="PTHR42855">
    <property type="entry name" value="ABC TRANSPORTER ATP-BINDING SUBUNIT"/>
    <property type="match status" value="1"/>
</dbReference>
<dbReference type="Gene3D" id="3.40.50.300">
    <property type="entry name" value="P-loop containing nucleotide triphosphate hydrolases"/>
    <property type="match status" value="1"/>
</dbReference>
<sequence>MIDVIGLSKRFSDKKLFENVNLRFTQGNTYGIIGANGAGKSTFLKIVAGMGGFYEPSEGQVIIPKDKRISVLGQDQNAFDEYIVTDVVVMGNKELHKVNSEKNAIYENPDSTEKDYEHAAHLEELFGTMGG</sequence>
<dbReference type="PANTHER" id="PTHR42855:SF2">
    <property type="entry name" value="DRUG RESISTANCE ABC TRANSPORTER,ATP-BINDING PROTEIN"/>
    <property type="match status" value="1"/>
</dbReference>
<dbReference type="InterPro" id="IPR051309">
    <property type="entry name" value="ABCF_ATPase"/>
</dbReference>
<reference evidence="2" key="1">
    <citation type="submission" date="2020-05" db="UniProtKB">
        <authorList>
            <consortium name="EnsemblMetazoa"/>
        </authorList>
    </citation>
    <scope>IDENTIFICATION</scope>
    <source>
        <strain evidence="2">BB02</strain>
    </source>
</reference>
<evidence type="ECO:0000313" key="2">
    <source>
        <dbReference type="EnsemblMetazoa" id="BGLB025488-PA"/>
    </source>
</evidence>
<evidence type="ECO:0000313" key="3">
    <source>
        <dbReference type="Proteomes" id="UP000076420"/>
    </source>
</evidence>
<dbReference type="InterPro" id="IPR003439">
    <property type="entry name" value="ABC_transporter-like_ATP-bd"/>
</dbReference>
<dbReference type="InterPro" id="IPR027417">
    <property type="entry name" value="P-loop_NTPase"/>
</dbReference>
<dbReference type="VEuPathDB" id="VectorBase:BGLB025488"/>
<dbReference type="Proteomes" id="UP000076420">
    <property type="component" value="Unassembled WGS sequence"/>
</dbReference>
<dbReference type="EnsemblMetazoa" id="BGLB025488-RA">
    <property type="protein sequence ID" value="BGLB025488-PA"/>
    <property type="gene ID" value="BGLB025488"/>
</dbReference>
<accession>A0A2C9L099</accession>
<gene>
    <name evidence="2" type="primary">106071480</name>
</gene>
<name>A0A2C9L099_BIOGL</name>